<comment type="caution">
    <text evidence="2">The sequence shown here is derived from an EMBL/GenBank/DDBJ whole genome shotgun (WGS) entry which is preliminary data.</text>
</comment>
<accession>A0A2A5JVV0</accession>
<evidence type="ECO:0008006" key="4">
    <source>
        <dbReference type="Google" id="ProtNLM"/>
    </source>
</evidence>
<dbReference type="Proteomes" id="UP000228621">
    <property type="component" value="Unassembled WGS sequence"/>
</dbReference>
<gene>
    <name evidence="2" type="ORF">CEX98_01360</name>
</gene>
<feature type="signal peptide" evidence="1">
    <location>
        <begin position="1"/>
        <end position="19"/>
    </location>
</feature>
<proteinExistence type="predicted"/>
<protein>
    <recommendedName>
        <fullName evidence="4">Porin</fullName>
    </recommendedName>
</protein>
<keyword evidence="1" id="KW-0732">Signal</keyword>
<sequence length="392" mass="44772">MQLKAMLAVVLCCTPYAKADVEWQSSTSIDLSTRQYNGSPMRASQLDREFDAKLVWELDFENPKTGLSGGFKPVLSAAKNAAIRAFDIQEAYIARPFSQGQLNVGVNTIFWGVAESRHLVDIVNQKQPTRNLDNEAKLGELLFHYQHFTDNGHWFAMSLPYFRERDFGLPDDRLSLPVAVTDTQFVGRDGNYRGSYLFGYRGVLGDWDVGTYYFDGIDREPVLQARDHQGFNAIYRRLQQTALDLQWTSEYLLGKVEAVHRHHPMGGKSWAYVVGGEYYFYGIADSSKDLSLLMELHRDTETQVTLNRLYQDATFIGMRLAWNDVDDTSMITGILLDNDTGAHTFKTEFSTRLSSHLSLALEANLFLEQTQRDATYGFKDDDFIELRLTYYL</sequence>
<evidence type="ECO:0000256" key="1">
    <source>
        <dbReference type="SAM" id="SignalP"/>
    </source>
</evidence>
<keyword evidence="3" id="KW-1185">Reference proteome</keyword>
<evidence type="ECO:0000313" key="3">
    <source>
        <dbReference type="Proteomes" id="UP000228621"/>
    </source>
</evidence>
<dbReference type="EMBL" id="NKHF01000006">
    <property type="protein sequence ID" value="PCK33530.1"/>
    <property type="molecule type" value="Genomic_DNA"/>
</dbReference>
<name>A0A2A5JVV0_PSEO7</name>
<organism evidence="2 3">
    <name type="scientific">Pseudoalteromonas piscicida</name>
    <dbReference type="NCBI Taxonomy" id="43662"/>
    <lineage>
        <taxon>Bacteria</taxon>
        <taxon>Pseudomonadati</taxon>
        <taxon>Pseudomonadota</taxon>
        <taxon>Gammaproteobacteria</taxon>
        <taxon>Alteromonadales</taxon>
        <taxon>Pseudoalteromonadaceae</taxon>
        <taxon>Pseudoalteromonas</taxon>
    </lineage>
</organism>
<reference evidence="3" key="1">
    <citation type="journal article" date="2019" name="Genome Announc.">
        <title>Draft Genome Sequence of Pseudoalteromonas piscicida Strain 36Y ROTHPW, an Hypersaline Seawater Isolate from the South Coast of Sonora, Mexico.</title>
        <authorList>
            <person name="Sanchez-Diaz R."/>
            <person name="Molina-Garza Z.J."/>
            <person name="Cruz-Suarez L.E."/>
            <person name="Selvin J."/>
            <person name="Kiran G.S."/>
            <person name="Ibarra-Gamez J.C."/>
            <person name="Gomez-Gil B."/>
            <person name="Galaviz-Silva L."/>
        </authorList>
    </citation>
    <scope>NUCLEOTIDE SEQUENCE [LARGE SCALE GENOMIC DNA]</scope>
    <source>
        <strain evidence="3">36Y_RITHPW</strain>
    </source>
</reference>
<feature type="chain" id="PRO_5012992235" description="Porin" evidence="1">
    <location>
        <begin position="20"/>
        <end position="392"/>
    </location>
</feature>
<dbReference type="AlphaFoldDB" id="A0A2A5JVV0"/>
<dbReference type="RefSeq" id="WP_099640353.1">
    <property type="nucleotide sequence ID" value="NZ_NKHF01000006.1"/>
</dbReference>
<evidence type="ECO:0000313" key="2">
    <source>
        <dbReference type="EMBL" id="PCK33530.1"/>
    </source>
</evidence>
<dbReference type="OrthoDB" id="1188513at2"/>